<dbReference type="OrthoDB" id="5769175at2"/>
<dbReference type="Proteomes" id="UP000321523">
    <property type="component" value="Unassembled WGS sequence"/>
</dbReference>
<evidence type="ECO:0000313" key="3">
    <source>
        <dbReference type="Proteomes" id="UP000321523"/>
    </source>
</evidence>
<proteinExistence type="predicted"/>
<keyword evidence="3" id="KW-1185">Reference proteome</keyword>
<accession>A0A512DPB4</accession>
<comment type="caution">
    <text evidence="2">The sequence shown here is derived from an EMBL/GenBank/DDBJ whole genome shotgun (WGS) entry which is preliminary data.</text>
</comment>
<dbReference type="AlphaFoldDB" id="A0A512DPB4"/>
<evidence type="ECO:0000256" key="1">
    <source>
        <dbReference type="SAM" id="MobiDB-lite"/>
    </source>
</evidence>
<dbReference type="RefSeq" id="WP_052830986.1">
    <property type="nucleotide sequence ID" value="NZ_BJYZ01000009.1"/>
</dbReference>
<feature type="region of interest" description="Disordered" evidence="1">
    <location>
        <begin position="202"/>
        <end position="224"/>
    </location>
</feature>
<protein>
    <submittedName>
        <fullName evidence="2">Uncharacterized protein</fullName>
    </submittedName>
</protein>
<sequence length="328" mass="33074">MSIDTLTADTSISRASPQIAKKNWETPIPNGIQENEVPDTGTVDMDFWDFVDIVNPLQHIPVVNTIYRELTGDSIKGVSRIIGGGIYGGVIGLVAGIGSAIVAETTGKDPGEHVLAMFKDSDGAVPQTTGDTAVADAMPSSAGPAGSAAAAVPATPASPAAAAQTVPASAPAPTTVAMAEPAAAGDVLMPAARTAAPVQRRLGDPEPARSFPVPKRTAGLLPRPVPVATGPAANIDKTPVQRAAAHLASERASAKPTASQAQPQTEARILPANQTQTAAWPPSGPAPVPPELVADMMMNALDKYKQGARTGTASLSNGAGAAAARGAF</sequence>
<organism evidence="2 3">
    <name type="scientific">Skermanella aerolata</name>
    <dbReference type="NCBI Taxonomy" id="393310"/>
    <lineage>
        <taxon>Bacteria</taxon>
        <taxon>Pseudomonadati</taxon>
        <taxon>Pseudomonadota</taxon>
        <taxon>Alphaproteobacteria</taxon>
        <taxon>Rhodospirillales</taxon>
        <taxon>Azospirillaceae</taxon>
        <taxon>Skermanella</taxon>
    </lineage>
</organism>
<name>A0A512DPB4_9PROT</name>
<dbReference type="EMBL" id="BJYZ01000009">
    <property type="protein sequence ID" value="GEO38325.1"/>
    <property type="molecule type" value="Genomic_DNA"/>
</dbReference>
<reference evidence="2 3" key="1">
    <citation type="submission" date="2019-07" db="EMBL/GenBank/DDBJ databases">
        <title>Whole genome shotgun sequence of Skermanella aerolata NBRC 106429.</title>
        <authorList>
            <person name="Hosoyama A."/>
            <person name="Uohara A."/>
            <person name="Ohji S."/>
            <person name="Ichikawa N."/>
        </authorList>
    </citation>
    <scope>NUCLEOTIDE SEQUENCE [LARGE SCALE GENOMIC DNA]</scope>
    <source>
        <strain evidence="2 3">NBRC 106429</strain>
    </source>
</reference>
<feature type="region of interest" description="Disordered" evidence="1">
    <location>
        <begin position="122"/>
        <end position="151"/>
    </location>
</feature>
<gene>
    <name evidence="2" type="ORF">SAE02_24730</name>
</gene>
<feature type="compositionally biased region" description="Low complexity" evidence="1">
    <location>
        <begin position="137"/>
        <end position="151"/>
    </location>
</feature>
<evidence type="ECO:0000313" key="2">
    <source>
        <dbReference type="EMBL" id="GEO38325.1"/>
    </source>
</evidence>